<name>A0A4Y2FUS9_ARAVE</name>
<keyword evidence="2" id="KW-1185">Reference proteome</keyword>
<dbReference type="AlphaFoldDB" id="A0A4Y2FUS9"/>
<organism evidence="1 2">
    <name type="scientific">Araneus ventricosus</name>
    <name type="common">Orbweaver spider</name>
    <name type="synonym">Epeira ventricosa</name>
    <dbReference type="NCBI Taxonomy" id="182803"/>
    <lineage>
        <taxon>Eukaryota</taxon>
        <taxon>Metazoa</taxon>
        <taxon>Ecdysozoa</taxon>
        <taxon>Arthropoda</taxon>
        <taxon>Chelicerata</taxon>
        <taxon>Arachnida</taxon>
        <taxon>Araneae</taxon>
        <taxon>Araneomorphae</taxon>
        <taxon>Entelegynae</taxon>
        <taxon>Araneoidea</taxon>
        <taxon>Araneidae</taxon>
        <taxon>Araneus</taxon>
    </lineage>
</organism>
<proteinExistence type="predicted"/>
<dbReference type="Proteomes" id="UP000499080">
    <property type="component" value="Unassembled WGS sequence"/>
</dbReference>
<dbReference type="EMBL" id="BGPR01001077">
    <property type="protein sequence ID" value="GBM44787.1"/>
    <property type="molecule type" value="Genomic_DNA"/>
</dbReference>
<reference evidence="1 2" key="1">
    <citation type="journal article" date="2019" name="Sci. Rep.">
        <title>Orb-weaving spider Araneus ventricosus genome elucidates the spidroin gene catalogue.</title>
        <authorList>
            <person name="Kono N."/>
            <person name="Nakamura H."/>
            <person name="Ohtoshi R."/>
            <person name="Moran D.A.P."/>
            <person name="Shinohara A."/>
            <person name="Yoshida Y."/>
            <person name="Fujiwara M."/>
            <person name="Mori M."/>
            <person name="Tomita M."/>
            <person name="Arakawa K."/>
        </authorList>
    </citation>
    <scope>NUCLEOTIDE SEQUENCE [LARGE SCALE GENOMIC DNA]</scope>
</reference>
<comment type="caution">
    <text evidence="1">The sequence shown here is derived from an EMBL/GenBank/DDBJ whole genome shotgun (WGS) entry which is preliminary data.</text>
</comment>
<evidence type="ECO:0000313" key="1">
    <source>
        <dbReference type="EMBL" id="GBM44787.1"/>
    </source>
</evidence>
<evidence type="ECO:0000313" key="2">
    <source>
        <dbReference type="Proteomes" id="UP000499080"/>
    </source>
</evidence>
<accession>A0A4Y2FUS9</accession>
<gene>
    <name evidence="1" type="ORF">AVEN_148290_1</name>
</gene>
<sequence length="96" mass="10474">MDSSVPFPLFSSLLVVGDMNGRPFIPPLRVPLMTTHPTAFSPLLEQQPAEIRPSSIEVAWPVTAGLGVRVLIERFRIQGRIRNPIEDPPLCGSGVS</sequence>
<protein>
    <submittedName>
        <fullName evidence="1">Uncharacterized protein</fullName>
    </submittedName>
</protein>